<dbReference type="EMBL" id="GBXM01018352">
    <property type="protein sequence ID" value="JAH90225.1"/>
    <property type="molecule type" value="Transcribed_RNA"/>
</dbReference>
<evidence type="ECO:0000256" key="1">
    <source>
        <dbReference type="SAM" id="Phobius"/>
    </source>
</evidence>
<keyword evidence="1" id="KW-0812">Transmembrane</keyword>
<keyword evidence="1" id="KW-1133">Transmembrane helix</keyword>
<proteinExistence type="predicted"/>
<protein>
    <submittedName>
        <fullName evidence="2">Uncharacterized protein</fullName>
    </submittedName>
</protein>
<name>A0A0E9WKY2_ANGAN</name>
<evidence type="ECO:0000313" key="2">
    <source>
        <dbReference type="EMBL" id="JAH90225.1"/>
    </source>
</evidence>
<feature type="transmembrane region" description="Helical" evidence="1">
    <location>
        <begin position="12"/>
        <end position="33"/>
    </location>
</feature>
<reference evidence="2" key="1">
    <citation type="submission" date="2014-11" db="EMBL/GenBank/DDBJ databases">
        <authorList>
            <person name="Amaro Gonzalez C."/>
        </authorList>
    </citation>
    <scope>NUCLEOTIDE SEQUENCE</scope>
</reference>
<reference evidence="2" key="2">
    <citation type="journal article" date="2015" name="Fish Shellfish Immunol.">
        <title>Early steps in the European eel (Anguilla anguilla)-Vibrio vulnificus interaction in the gills: Role of the RtxA13 toxin.</title>
        <authorList>
            <person name="Callol A."/>
            <person name="Pajuelo D."/>
            <person name="Ebbesson L."/>
            <person name="Teles M."/>
            <person name="MacKenzie S."/>
            <person name="Amaro C."/>
        </authorList>
    </citation>
    <scope>NUCLEOTIDE SEQUENCE</scope>
</reference>
<accession>A0A0E9WKY2</accession>
<dbReference type="AlphaFoldDB" id="A0A0E9WKY2"/>
<sequence length="41" mass="4767">MLNHWITHSSLWLVYSVIIPPPPFFPFGLSTGLKDIFLLHM</sequence>
<organism evidence="2">
    <name type="scientific">Anguilla anguilla</name>
    <name type="common">European freshwater eel</name>
    <name type="synonym">Muraena anguilla</name>
    <dbReference type="NCBI Taxonomy" id="7936"/>
    <lineage>
        <taxon>Eukaryota</taxon>
        <taxon>Metazoa</taxon>
        <taxon>Chordata</taxon>
        <taxon>Craniata</taxon>
        <taxon>Vertebrata</taxon>
        <taxon>Euteleostomi</taxon>
        <taxon>Actinopterygii</taxon>
        <taxon>Neopterygii</taxon>
        <taxon>Teleostei</taxon>
        <taxon>Anguilliformes</taxon>
        <taxon>Anguillidae</taxon>
        <taxon>Anguilla</taxon>
    </lineage>
</organism>
<keyword evidence="1" id="KW-0472">Membrane</keyword>